<name>A0A0A3IQD5_9BACI</name>
<dbReference type="EMBL" id="JPVP01000055">
    <property type="protein sequence ID" value="KGR85078.1"/>
    <property type="molecule type" value="Genomic_DNA"/>
</dbReference>
<evidence type="ECO:0008006" key="3">
    <source>
        <dbReference type="Google" id="ProtNLM"/>
    </source>
</evidence>
<keyword evidence="2" id="KW-1185">Reference proteome</keyword>
<dbReference type="AlphaFoldDB" id="A0A0A3IQD5"/>
<gene>
    <name evidence="1" type="ORF">CD32_11595</name>
</gene>
<dbReference type="OrthoDB" id="2873050at2"/>
<dbReference type="PROSITE" id="PS51257">
    <property type="entry name" value="PROKAR_LIPOPROTEIN"/>
    <property type="match status" value="1"/>
</dbReference>
<sequence>MKKLGLILLLGVMLAACSDKENLGSQEVKADEDEVAVIKQIGKLYFPDGHGDVQFIFERDAVDIQVFAEKLSSEQTYTITLEKADGGVTFGPKENVKITAGQIVGQTAFRPNPNGELFVSMMNPNRIFEGEEEMRVIVQSEKDAENSLQSKPFILQPRK</sequence>
<protein>
    <recommendedName>
        <fullName evidence="3">Lipoprotein</fullName>
    </recommendedName>
</protein>
<reference evidence="1 2" key="1">
    <citation type="submission" date="2014-02" db="EMBL/GenBank/DDBJ databases">
        <title>Draft genome sequence of Lysinibacillus odysseyi NBRC 100172.</title>
        <authorList>
            <person name="Zhang F."/>
            <person name="Wang G."/>
            <person name="Zhang L."/>
        </authorList>
    </citation>
    <scope>NUCLEOTIDE SEQUENCE [LARGE SCALE GENOMIC DNA]</scope>
    <source>
        <strain evidence="1 2">NBRC 100172</strain>
    </source>
</reference>
<comment type="caution">
    <text evidence="1">The sequence shown here is derived from an EMBL/GenBank/DDBJ whole genome shotgun (WGS) entry which is preliminary data.</text>
</comment>
<dbReference type="Proteomes" id="UP000030437">
    <property type="component" value="Unassembled WGS sequence"/>
</dbReference>
<accession>A0A0A3IQD5</accession>
<dbReference type="RefSeq" id="WP_036154678.1">
    <property type="nucleotide sequence ID" value="NZ_AVCX01000006.1"/>
</dbReference>
<organism evidence="1 2">
    <name type="scientific">Lysinibacillus odysseyi 34hs-1 = NBRC 100172</name>
    <dbReference type="NCBI Taxonomy" id="1220589"/>
    <lineage>
        <taxon>Bacteria</taxon>
        <taxon>Bacillati</taxon>
        <taxon>Bacillota</taxon>
        <taxon>Bacilli</taxon>
        <taxon>Bacillales</taxon>
        <taxon>Bacillaceae</taxon>
        <taxon>Lysinibacillus</taxon>
    </lineage>
</organism>
<evidence type="ECO:0000313" key="1">
    <source>
        <dbReference type="EMBL" id="KGR85078.1"/>
    </source>
</evidence>
<evidence type="ECO:0000313" key="2">
    <source>
        <dbReference type="Proteomes" id="UP000030437"/>
    </source>
</evidence>
<proteinExistence type="predicted"/>